<evidence type="ECO:0000313" key="12">
    <source>
        <dbReference type="Proteomes" id="UP000247917"/>
    </source>
</evidence>
<evidence type="ECO:0000256" key="5">
    <source>
        <dbReference type="ARBA" id="ARBA00022917"/>
    </source>
</evidence>
<feature type="binding site" evidence="8">
    <location>
        <position position="171"/>
    </location>
    <ligand>
        <name>L-tyrosine</name>
        <dbReference type="ChEBI" id="CHEBI:58315"/>
    </ligand>
</feature>
<evidence type="ECO:0000256" key="7">
    <source>
        <dbReference type="ARBA" id="ARBA00048248"/>
    </source>
</evidence>
<dbReference type="InterPro" id="IPR036986">
    <property type="entry name" value="S4_RNA-bd_sf"/>
</dbReference>
<dbReference type="HAMAP" id="MF_02006">
    <property type="entry name" value="Tyr_tRNA_synth_type1"/>
    <property type="match status" value="1"/>
</dbReference>
<keyword evidence="5 8" id="KW-0648">Protein biosynthesis</keyword>
<evidence type="ECO:0000313" key="11">
    <source>
        <dbReference type="EMBL" id="AWU39650.1"/>
    </source>
</evidence>
<dbReference type="CDD" id="cd00805">
    <property type="entry name" value="TyrRS_core"/>
    <property type="match status" value="1"/>
</dbReference>
<sequence length="429" mass="50343">MKNIIDELTWRGLIKNSVPGVEKQLKKTTTIYIGFDPTYDSLHIGSLIPIIILIHFQKMGHKSLILIGGATGFIGDPSGKYDQRIFLKKKTLQENIESIKKQLSKLLDSYSEKIEFINNFDWIKNISFLKFIRNIGKYFTINYMISKDSVKKRIQNNNKKYKGISFMEFTYTLIQGYDFFYLNKKKNCLLQVGGSDQWGNITTGIELIKKKTGKKAYGITFPLVTRTNGLKFGKSMQEGNIWLDHNRTSPYKFYQFWINISDIEIENFIKIYTFFSKKKIETLIFKHRKNPEKRLLQKKLASEITKWVHGKKSYEKVVKISHILFGKKYTNNLFSSLDEDILSFLYDNIPHMFLPYKDFIKGIFLLDLLKKSNLFKSKSEANRALNLNSISINKKIIKKNILLKKENIIKKKYILLQFGKKIFFIIKIE</sequence>
<proteinExistence type="inferred from homology"/>
<comment type="subcellular location">
    <subcellularLocation>
        <location evidence="8">Cytoplasm</location>
    </subcellularLocation>
</comment>
<dbReference type="PRINTS" id="PR01040">
    <property type="entry name" value="TRNASYNTHTYR"/>
</dbReference>
<dbReference type="PROSITE" id="PS50889">
    <property type="entry name" value="S4"/>
    <property type="match status" value="1"/>
</dbReference>
<dbReference type="EMBL" id="CP029812">
    <property type="protein sequence ID" value="AWU39650.1"/>
    <property type="molecule type" value="Genomic_DNA"/>
</dbReference>
<keyword evidence="4 9" id="KW-0694">RNA-binding</keyword>
<gene>
    <name evidence="8" type="primary">tyrS</name>
    <name evidence="11" type="ORF">DM808_00310</name>
</gene>
<keyword evidence="6 8" id="KW-0030">Aminoacyl-tRNA synthetase</keyword>
<protein>
    <recommendedName>
        <fullName evidence="8">Tyrosine--tRNA ligase</fullName>
        <ecNumber evidence="8">6.1.1.1</ecNumber>
    </recommendedName>
    <alternativeName>
        <fullName evidence="8">Tyrosyl-tRNA synthetase</fullName>
        <shortName evidence="8">TyrRS</shortName>
    </alternativeName>
</protein>
<dbReference type="Proteomes" id="UP000247917">
    <property type="component" value="Chromosome"/>
</dbReference>
<dbReference type="SUPFAM" id="SSF52374">
    <property type="entry name" value="Nucleotidylyl transferase"/>
    <property type="match status" value="1"/>
</dbReference>
<reference evidence="11 12" key="1">
    <citation type="journal article" date="2018" name="Genome Biol. Evol.">
        <title>Parallel and Gradual Genome Erosion in the Blattabacterium Endosymbionts of Mastotermes darwiniensis and Cryptocercus Wood Roaches.</title>
        <authorList>
            <person name="Kinjo Y."/>
            <person name="Bourguignon T."/>
            <person name="Tong K.J."/>
            <person name="Kuwahara H."/>
            <person name="Lim S.J."/>
            <person name="Yoon K.B."/>
            <person name="Shigenobu S."/>
            <person name="Park Y.C."/>
            <person name="Nalepa C.A."/>
            <person name="Hongoh Y."/>
            <person name="Ohkuma M."/>
            <person name="Lo N."/>
            <person name="Tokuda G."/>
        </authorList>
    </citation>
    <scope>NUCLEOTIDE SEQUENCE [LARGE SCALE GENOMIC DNA]</scope>
    <source>
        <strain evidence="11 12">CPUsv</strain>
    </source>
</reference>
<comment type="similarity">
    <text evidence="8">Belongs to the class-I aminoacyl-tRNA synthetase family. TyrS type 1 subfamily.</text>
</comment>
<dbReference type="NCBIfam" id="TIGR00234">
    <property type="entry name" value="tyrS"/>
    <property type="match status" value="1"/>
</dbReference>
<dbReference type="InterPro" id="IPR054608">
    <property type="entry name" value="SYY-like_C"/>
</dbReference>
<comment type="catalytic activity">
    <reaction evidence="7 8">
        <text>tRNA(Tyr) + L-tyrosine + ATP = L-tyrosyl-tRNA(Tyr) + AMP + diphosphate + H(+)</text>
        <dbReference type="Rhea" id="RHEA:10220"/>
        <dbReference type="Rhea" id="RHEA-COMP:9706"/>
        <dbReference type="Rhea" id="RHEA-COMP:9707"/>
        <dbReference type="ChEBI" id="CHEBI:15378"/>
        <dbReference type="ChEBI" id="CHEBI:30616"/>
        <dbReference type="ChEBI" id="CHEBI:33019"/>
        <dbReference type="ChEBI" id="CHEBI:58315"/>
        <dbReference type="ChEBI" id="CHEBI:78442"/>
        <dbReference type="ChEBI" id="CHEBI:78536"/>
        <dbReference type="ChEBI" id="CHEBI:456215"/>
        <dbReference type="EC" id="6.1.1.1"/>
    </reaction>
</comment>
<keyword evidence="3 8" id="KW-0067">ATP-binding</keyword>
<dbReference type="PANTHER" id="PTHR11766:SF0">
    <property type="entry name" value="TYROSINE--TRNA LIGASE, MITOCHONDRIAL"/>
    <property type="match status" value="1"/>
</dbReference>
<feature type="short sequence motif" description="'KMSKS' region" evidence="8">
    <location>
        <begin position="231"/>
        <end position="235"/>
    </location>
</feature>
<feature type="binding site" evidence="8">
    <location>
        <position position="175"/>
    </location>
    <ligand>
        <name>L-tyrosine</name>
        <dbReference type="ChEBI" id="CHEBI:58315"/>
    </ligand>
</feature>
<organism evidence="11 12">
    <name type="scientific">Blattabacterium punctulatus</name>
    <dbReference type="NCBI Taxonomy" id="164514"/>
    <lineage>
        <taxon>Bacteria</taxon>
        <taxon>Pseudomonadati</taxon>
        <taxon>Bacteroidota</taxon>
        <taxon>Flavobacteriia</taxon>
        <taxon>Flavobacteriales</taxon>
        <taxon>Blattabacteriaceae</taxon>
        <taxon>Blattabacterium</taxon>
    </lineage>
</organism>
<dbReference type="PANTHER" id="PTHR11766">
    <property type="entry name" value="TYROSYL-TRNA SYNTHETASE"/>
    <property type="match status" value="1"/>
</dbReference>
<dbReference type="RefSeq" id="WP_110495097.1">
    <property type="nucleotide sequence ID" value="NZ_CP029811.1"/>
</dbReference>
<evidence type="ECO:0000256" key="1">
    <source>
        <dbReference type="ARBA" id="ARBA00022598"/>
    </source>
</evidence>
<accession>A0ABM6WMJ9</accession>
<evidence type="ECO:0000256" key="9">
    <source>
        <dbReference type="PROSITE-ProRule" id="PRU00182"/>
    </source>
</evidence>
<dbReference type="Gene3D" id="3.40.50.620">
    <property type="entry name" value="HUPs"/>
    <property type="match status" value="1"/>
</dbReference>
<dbReference type="InterPro" id="IPR014729">
    <property type="entry name" value="Rossmann-like_a/b/a_fold"/>
</dbReference>
<evidence type="ECO:0000256" key="8">
    <source>
        <dbReference type="HAMAP-Rule" id="MF_02006"/>
    </source>
</evidence>
<dbReference type="InterPro" id="IPR002307">
    <property type="entry name" value="Tyr-tRNA-ligase"/>
</dbReference>
<dbReference type="InterPro" id="IPR024088">
    <property type="entry name" value="Tyr-tRNA-ligase_bac-type"/>
</dbReference>
<keyword evidence="2 8" id="KW-0547">Nucleotide-binding</keyword>
<dbReference type="SUPFAM" id="SSF55174">
    <property type="entry name" value="Alpha-L RNA-binding motif"/>
    <property type="match status" value="1"/>
</dbReference>
<evidence type="ECO:0000256" key="2">
    <source>
        <dbReference type="ARBA" id="ARBA00022741"/>
    </source>
</evidence>
<comment type="caution">
    <text evidence="8">Lacks conserved residue(s) required for the propagation of feature annotation.</text>
</comment>
<feature type="binding site" evidence="8">
    <location>
        <position position="234"/>
    </location>
    <ligand>
        <name>ATP</name>
        <dbReference type="ChEBI" id="CHEBI:30616"/>
    </ligand>
</feature>
<evidence type="ECO:0000256" key="4">
    <source>
        <dbReference type="ARBA" id="ARBA00022884"/>
    </source>
</evidence>
<dbReference type="InterPro" id="IPR024107">
    <property type="entry name" value="Tyr-tRNA-ligase_bac_1"/>
</dbReference>
<keyword evidence="8" id="KW-0963">Cytoplasm</keyword>
<comment type="subunit">
    <text evidence="8">Homodimer.</text>
</comment>
<comment type="function">
    <text evidence="8">Catalyzes the attachment of tyrosine to tRNA(Tyr) in a two-step reaction: tyrosine is first activated by ATP to form Tyr-AMP and then transferred to the acceptor end of tRNA(Tyr).</text>
</comment>
<evidence type="ECO:0000256" key="6">
    <source>
        <dbReference type="ARBA" id="ARBA00023146"/>
    </source>
</evidence>
<keyword evidence="1 8" id="KW-0436">Ligase</keyword>
<dbReference type="Gene3D" id="3.10.290.10">
    <property type="entry name" value="RNA-binding S4 domain"/>
    <property type="match status" value="1"/>
</dbReference>
<feature type="binding site" evidence="8">
    <location>
        <position position="32"/>
    </location>
    <ligand>
        <name>L-tyrosine</name>
        <dbReference type="ChEBI" id="CHEBI:58315"/>
    </ligand>
</feature>
<dbReference type="Pfam" id="PF22421">
    <property type="entry name" value="SYY_C-terminal"/>
    <property type="match status" value="1"/>
</dbReference>
<dbReference type="Gene3D" id="1.10.240.10">
    <property type="entry name" value="Tyrosyl-Transfer RNA Synthetase"/>
    <property type="match status" value="1"/>
</dbReference>
<dbReference type="GO" id="GO:0016874">
    <property type="term" value="F:ligase activity"/>
    <property type="evidence" value="ECO:0007669"/>
    <property type="project" value="UniProtKB-KW"/>
</dbReference>
<name>A0ABM6WMJ9_9FLAO</name>
<feature type="domain" description="Tyrosine--tRNA ligase SYY-like C-terminal" evidence="10">
    <location>
        <begin position="363"/>
        <end position="426"/>
    </location>
</feature>
<evidence type="ECO:0000256" key="3">
    <source>
        <dbReference type="ARBA" id="ARBA00022840"/>
    </source>
</evidence>
<dbReference type="EC" id="6.1.1.1" evidence="8"/>
<dbReference type="InterPro" id="IPR002305">
    <property type="entry name" value="aa-tRNA-synth_Ic"/>
</dbReference>
<keyword evidence="12" id="KW-1185">Reference proteome</keyword>
<evidence type="ECO:0000259" key="10">
    <source>
        <dbReference type="Pfam" id="PF22421"/>
    </source>
</evidence>
<dbReference type="Pfam" id="PF00579">
    <property type="entry name" value="tRNA-synt_1b"/>
    <property type="match status" value="1"/>
</dbReference>